<gene>
    <name evidence="3" type="ORF">GCM10023187_14690</name>
</gene>
<dbReference type="InterPro" id="IPR002656">
    <property type="entry name" value="Acyl_transf_3_dom"/>
</dbReference>
<comment type="caution">
    <text evidence="3">The sequence shown here is derived from an EMBL/GenBank/DDBJ whole genome shotgun (WGS) entry which is preliminary data.</text>
</comment>
<feature type="transmembrane region" description="Helical" evidence="1">
    <location>
        <begin position="182"/>
        <end position="205"/>
    </location>
</feature>
<keyword evidence="1" id="KW-1133">Transmembrane helix</keyword>
<dbReference type="Pfam" id="PF01757">
    <property type="entry name" value="Acyl_transf_3"/>
    <property type="match status" value="1"/>
</dbReference>
<keyword evidence="1" id="KW-0812">Transmembrane</keyword>
<feature type="transmembrane region" description="Helical" evidence="1">
    <location>
        <begin position="51"/>
        <end position="72"/>
    </location>
</feature>
<dbReference type="InterPro" id="IPR050879">
    <property type="entry name" value="Acyltransferase_3"/>
</dbReference>
<evidence type="ECO:0000313" key="4">
    <source>
        <dbReference type="Proteomes" id="UP001500936"/>
    </source>
</evidence>
<dbReference type="PANTHER" id="PTHR23028">
    <property type="entry name" value="ACETYLTRANSFERASE"/>
    <property type="match status" value="1"/>
</dbReference>
<feature type="transmembrane region" description="Helical" evidence="1">
    <location>
        <begin position="259"/>
        <end position="277"/>
    </location>
</feature>
<feature type="domain" description="Acyltransferase 3" evidence="2">
    <location>
        <begin position="14"/>
        <end position="370"/>
    </location>
</feature>
<evidence type="ECO:0000313" key="3">
    <source>
        <dbReference type="EMBL" id="GAA4400965.1"/>
    </source>
</evidence>
<dbReference type="PANTHER" id="PTHR23028:SF53">
    <property type="entry name" value="ACYL_TRANSF_3 DOMAIN-CONTAINING PROTEIN"/>
    <property type="match status" value="1"/>
</dbReference>
<feature type="transmembrane region" description="Helical" evidence="1">
    <location>
        <begin position="283"/>
        <end position="300"/>
    </location>
</feature>
<feature type="transmembrane region" description="Helical" evidence="1">
    <location>
        <begin position="93"/>
        <end position="114"/>
    </location>
</feature>
<feature type="transmembrane region" description="Helical" evidence="1">
    <location>
        <begin position="146"/>
        <end position="170"/>
    </location>
</feature>
<feature type="transmembrane region" description="Helical" evidence="1">
    <location>
        <begin position="312"/>
        <end position="334"/>
    </location>
</feature>
<feature type="transmembrane region" description="Helical" evidence="1">
    <location>
        <begin position="354"/>
        <end position="375"/>
    </location>
</feature>
<keyword evidence="4" id="KW-1185">Reference proteome</keyword>
<keyword evidence="3" id="KW-0808">Transferase</keyword>
<keyword evidence="1" id="KW-0472">Membrane</keyword>
<protein>
    <submittedName>
        <fullName evidence="3">Acyltransferase</fullName>
    </submittedName>
</protein>
<name>A0ABP8K665_9BACT</name>
<evidence type="ECO:0000259" key="2">
    <source>
        <dbReference type="Pfam" id="PF01757"/>
    </source>
</evidence>
<proteinExistence type="predicted"/>
<reference evidence="4" key="1">
    <citation type="journal article" date="2019" name="Int. J. Syst. Evol. Microbiol.">
        <title>The Global Catalogue of Microorganisms (GCM) 10K type strain sequencing project: providing services to taxonomists for standard genome sequencing and annotation.</title>
        <authorList>
            <consortium name="The Broad Institute Genomics Platform"/>
            <consortium name="The Broad Institute Genome Sequencing Center for Infectious Disease"/>
            <person name="Wu L."/>
            <person name="Ma J."/>
        </authorList>
    </citation>
    <scope>NUCLEOTIDE SEQUENCE [LARGE SCALE GENOMIC DNA]</scope>
    <source>
        <strain evidence="4">JCM 17925</strain>
    </source>
</reference>
<evidence type="ECO:0000256" key="1">
    <source>
        <dbReference type="SAM" id="Phobius"/>
    </source>
</evidence>
<accession>A0ABP8K665</accession>
<dbReference type="GO" id="GO:0016746">
    <property type="term" value="F:acyltransferase activity"/>
    <property type="evidence" value="ECO:0007669"/>
    <property type="project" value="UniProtKB-KW"/>
</dbReference>
<dbReference type="RefSeq" id="WP_345265485.1">
    <property type="nucleotide sequence ID" value="NZ_BAABHB010000002.1"/>
</dbReference>
<feature type="transmembrane region" description="Helical" evidence="1">
    <location>
        <begin position="225"/>
        <end position="247"/>
    </location>
</feature>
<dbReference type="EMBL" id="BAABHB010000002">
    <property type="protein sequence ID" value="GAA4400965.1"/>
    <property type="molecule type" value="Genomic_DNA"/>
</dbReference>
<dbReference type="Proteomes" id="UP001500936">
    <property type="component" value="Unassembled WGS sequence"/>
</dbReference>
<sequence>MNQSTTYLPNLTPLRGIAALLTVIYHVDLFLGMGGDVLVKFADSSLLSRMYLMVDFFFVLSGFIMCHVYGNWFTGTVQRSDFRRFTIARFARVYPLHLAMLLAAVLIFGVSRAAGIPENPVLETENSVYSFITNLLLLQSMNLHKWFSWVHASWSISTDWWMYMLFPFLVRPIWRMGTLGRVGVVTACIAGYVSIMLFFVPQVTFPDSLSFFRTSNPPLDNINVAFQYGFLRCLFGFVLGMITYQVYRRYEGIAWLANGYALLLLTLGVGLCLHFGVPDVFTVSWYPFILLSAAYGSRQTDRILGTRPFQRIGDWSFSIYLVHQPLLFIFNNISVYQSLGKPSAGGPPPKPDMLTGWLLCLIFVCITLLAARFTYQVIEVPARRWLNQHWGQRPVALPANVPAAGKV</sequence>
<organism evidence="3 4">
    <name type="scientific">Nibrella viscosa</name>
    <dbReference type="NCBI Taxonomy" id="1084524"/>
    <lineage>
        <taxon>Bacteria</taxon>
        <taxon>Pseudomonadati</taxon>
        <taxon>Bacteroidota</taxon>
        <taxon>Cytophagia</taxon>
        <taxon>Cytophagales</taxon>
        <taxon>Spirosomataceae</taxon>
        <taxon>Nibrella</taxon>
    </lineage>
</organism>
<feature type="transmembrane region" description="Helical" evidence="1">
    <location>
        <begin position="12"/>
        <end position="31"/>
    </location>
</feature>
<keyword evidence="3" id="KW-0012">Acyltransferase</keyword>